<protein>
    <submittedName>
        <fullName evidence="3">PQQ-binding-like beta-propeller repeat protein</fullName>
    </submittedName>
</protein>
<dbReference type="InterPro" id="IPR015943">
    <property type="entry name" value="WD40/YVTN_repeat-like_dom_sf"/>
</dbReference>
<feature type="compositionally biased region" description="Low complexity" evidence="1">
    <location>
        <begin position="30"/>
        <end position="48"/>
    </location>
</feature>
<evidence type="ECO:0000256" key="1">
    <source>
        <dbReference type="SAM" id="MobiDB-lite"/>
    </source>
</evidence>
<proteinExistence type="predicted"/>
<dbReference type="Proteomes" id="UP001596447">
    <property type="component" value="Unassembled WGS sequence"/>
</dbReference>
<dbReference type="RefSeq" id="WP_279529420.1">
    <property type="nucleotide sequence ID" value="NZ_CP122312.1"/>
</dbReference>
<dbReference type="AlphaFoldDB" id="A0ABD5Z2V6"/>
<name>A0ABD5Z2V6_9EURY</name>
<comment type="caution">
    <text evidence="3">The sequence shown here is derived from an EMBL/GenBank/DDBJ whole genome shotgun (WGS) entry which is preliminary data.</text>
</comment>
<feature type="region of interest" description="Disordered" evidence="1">
    <location>
        <begin position="30"/>
        <end position="58"/>
    </location>
</feature>
<gene>
    <name evidence="3" type="ORF">ACFQJ9_08705</name>
</gene>
<dbReference type="InterPro" id="IPR011047">
    <property type="entry name" value="Quinoprotein_ADH-like_sf"/>
</dbReference>
<dbReference type="InterPro" id="IPR002372">
    <property type="entry name" value="PQQ_rpt_dom"/>
</dbReference>
<dbReference type="PANTHER" id="PTHR34512:SF30">
    <property type="entry name" value="OUTER MEMBRANE PROTEIN ASSEMBLY FACTOR BAMB"/>
    <property type="match status" value="1"/>
</dbReference>
<dbReference type="Gene3D" id="2.130.10.10">
    <property type="entry name" value="YVTN repeat-like/Quinoprotein amine dehydrogenase"/>
    <property type="match status" value="2"/>
</dbReference>
<accession>A0ABD5Z2V6</accession>
<evidence type="ECO:0000313" key="4">
    <source>
        <dbReference type="Proteomes" id="UP001596447"/>
    </source>
</evidence>
<dbReference type="Pfam" id="PF13360">
    <property type="entry name" value="PQQ_2"/>
    <property type="match status" value="1"/>
</dbReference>
<organism evidence="3 4">
    <name type="scientific">Halospeciosus flavus</name>
    <dbReference type="NCBI Taxonomy" id="3032283"/>
    <lineage>
        <taxon>Archaea</taxon>
        <taxon>Methanobacteriati</taxon>
        <taxon>Methanobacteriota</taxon>
        <taxon>Stenosarchaea group</taxon>
        <taxon>Halobacteria</taxon>
        <taxon>Halobacteriales</taxon>
        <taxon>Halobacteriaceae</taxon>
        <taxon>Halospeciosus</taxon>
    </lineage>
</organism>
<dbReference type="PROSITE" id="PS51257">
    <property type="entry name" value="PROKAR_LIPOPROTEIN"/>
    <property type="match status" value="1"/>
</dbReference>
<dbReference type="PANTHER" id="PTHR34512">
    <property type="entry name" value="CELL SURFACE PROTEIN"/>
    <property type="match status" value="1"/>
</dbReference>
<dbReference type="EMBL" id="JBHTAR010000011">
    <property type="protein sequence ID" value="MFC7199489.1"/>
    <property type="molecule type" value="Genomic_DNA"/>
</dbReference>
<sequence length="403" mass="42504">MPRTRRALLTALSSGLAASAGCIGADGGTTPAATTTTSQTTSTQTTTPAKPGEPRWTLETGTEPAALVVRDGRIYFGSDAVYALDPDGTERWRYTSDRRVQSLVVDDRVYATTGYFASPSGNDFALHALDDGNELWSFARDGTGMLSAPAVGSERVFVATHDDYLQSDGETLYGLSTGGDRLWSTPVGDPELTVAGETLFASYPQNFVAFDPDGAERWSKSVEGIYVEFVGVRGDLAFASWRGTLHALGLSDGAERWSKSVSGATLVGDTLYAVTGDGTVLALDSATGEVQWEQSVPTVASPVVADGRVYVGGKTLTALDADDGAVVWSHEFEREPHDTAANSAVFAAWVEGALHVFDAANGDTRWTFDPTVDTDHPHARGLALGRGAVYLALGTGTLYALVA</sequence>
<dbReference type="SUPFAM" id="SSF50998">
    <property type="entry name" value="Quinoprotein alcohol dehydrogenase-like"/>
    <property type="match status" value="2"/>
</dbReference>
<dbReference type="InterPro" id="IPR018391">
    <property type="entry name" value="PQQ_b-propeller_rpt"/>
</dbReference>
<feature type="domain" description="Pyrrolo-quinoline quinone repeat" evidence="2">
    <location>
        <begin position="208"/>
        <end position="341"/>
    </location>
</feature>
<keyword evidence="4" id="KW-1185">Reference proteome</keyword>
<evidence type="ECO:0000259" key="2">
    <source>
        <dbReference type="Pfam" id="PF13360"/>
    </source>
</evidence>
<dbReference type="SMART" id="SM00564">
    <property type="entry name" value="PQQ"/>
    <property type="match status" value="8"/>
</dbReference>
<evidence type="ECO:0000313" key="3">
    <source>
        <dbReference type="EMBL" id="MFC7199489.1"/>
    </source>
</evidence>
<reference evidence="3 4" key="1">
    <citation type="journal article" date="2019" name="Int. J. Syst. Evol. Microbiol.">
        <title>The Global Catalogue of Microorganisms (GCM) 10K type strain sequencing project: providing services to taxonomists for standard genome sequencing and annotation.</title>
        <authorList>
            <consortium name="The Broad Institute Genomics Platform"/>
            <consortium name="The Broad Institute Genome Sequencing Center for Infectious Disease"/>
            <person name="Wu L."/>
            <person name="Ma J."/>
        </authorList>
    </citation>
    <scope>NUCLEOTIDE SEQUENCE [LARGE SCALE GENOMIC DNA]</scope>
    <source>
        <strain evidence="3 4">XZGYJ-43</strain>
    </source>
</reference>